<reference evidence="2" key="1">
    <citation type="journal article" date="2022" name="bioRxiv">
        <title>Sequencing and chromosome-scale assembly of the giantPleurodeles waltlgenome.</title>
        <authorList>
            <person name="Brown T."/>
            <person name="Elewa A."/>
            <person name="Iarovenko S."/>
            <person name="Subramanian E."/>
            <person name="Araus A.J."/>
            <person name="Petzold A."/>
            <person name="Susuki M."/>
            <person name="Suzuki K.-i.T."/>
            <person name="Hayashi T."/>
            <person name="Toyoda A."/>
            <person name="Oliveira C."/>
            <person name="Osipova E."/>
            <person name="Leigh N.D."/>
            <person name="Simon A."/>
            <person name="Yun M.H."/>
        </authorList>
    </citation>
    <scope>NUCLEOTIDE SEQUENCE</scope>
    <source>
        <strain evidence="2">20211129_DDA</strain>
        <tissue evidence="2">Liver</tissue>
    </source>
</reference>
<gene>
    <name evidence="2" type="ORF">NDU88_003913</name>
</gene>
<accession>A0AAV7V2Y0</accession>
<feature type="region of interest" description="Disordered" evidence="1">
    <location>
        <begin position="1"/>
        <end position="79"/>
    </location>
</feature>
<evidence type="ECO:0000256" key="1">
    <source>
        <dbReference type="SAM" id="MobiDB-lite"/>
    </source>
</evidence>
<keyword evidence="3" id="KW-1185">Reference proteome</keyword>
<comment type="caution">
    <text evidence="2">The sequence shown here is derived from an EMBL/GenBank/DDBJ whole genome shotgun (WGS) entry which is preliminary data.</text>
</comment>
<sequence>MKRLDKRPVAQGVLPSEGLSGPGPRSRSAGRQTEAPAAQSGLVDGGWVLSPLRHDSAGRPSRSRRRLSGLRGTGPVGHN</sequence>
<evidence type="ECO:0000313" key="2">
    <source>
        <dbReference type="EMBL" id="KAJ1194625.1"/>
    </source>
</evidence>
<dbReference type="AlphaFoldDB" id="A0AAV7V2Y0"/>
<proteinExistence type="predicted"/>
<organism evidence="2 3">
    <name type="scientific">Pleurodeles waltl</name>
    <name type="common">Iberian ribbed newt</name>
    <dbReference type="NCBI Taxonomy" id="8319"/>
    <lineage>
        <taxon>Eukaryota</taxon>
        <taxon>Metazoa</taxon>
        <taxon>Chordata</taxon>
        <taxon>Craniata</taxon>
        <taxon>Vertebrata</taxon>
        <taxon>Euteleostomi</taxon>
        <taxon>Amphibia</taxon>
        <taxon>Batrachia</taxon>
        <taxon>Caudata</taxon>
        <taxon>Salamandroidea</taxon>
        <taxon>Salamandridae</taxon>
        <taxon>Pleurodelinae</taxon>
        <taxon>Pleurodeles</taxon>
    </lineage>
</organism>
<protein>
    <submittedName>
        <fullName evidence="2">Uncharacterized protein</fullName>
    </submittedName>
</protein>
<evidence type="ECO:0000313" key="3">
    <source>
        <dbReference type="Proteomes" id="UP001066276"/>
    </source>
</evidence>
<dbReference type="Proteomes" id="UP001066276">
    <property type="component" value="Chromosome 2_2"/>
</dbReference>
<name>A0AAV7V2Y0_PLEWA</name>
<dbReference type="EMBL" id="JANPWB010000004">
    <property type="protein sequence ID" value="KAJ1194625.1"/>
    <property type="molecule type" value="Genomic_DNA"/>
</dbReference>